<keyword evidence="8" id="KW-0028">Amino-acid biosynthesis</keyword>
<dbReference type="Pfam" id="PF13537">
    <property type="entry name" value="GATase_7"/>
    <property type="match status" value="1"/>
</dbReference>
<dbReference type="AlphaFoldDB" id="A0A1X7D5P3"/>
<evidence type="ECO:0000256" key="10">
    <source>
        <dbReference type="PIRSR" id="PIRSR001589-3"/>
    </source>
</evidence>
<evidence type="ECO:0000256" key="1">
    <source>
        <dbReference type="ARBA" id="ARBA00005187"/>
    </source>
</evidence>
<dbReference type="GO" id="GO:0005829">
    <property type="term" value="C:cytosol"/>
    <property type="evidence" value="ECO:0007669"/>
    <property type="project" value="TreeGrafter"/>
</dbReference>
<evidence type="ECO:0000256" key="5">
    <source>
        <dbReference type="ARBA" id="ARBA00022840"/>
    </source>
</evidence>
<feature type="binding site" evidence="9">
    <location>
        <position position="100"/>
    </location>
    <ligand>
        <name>L-glutamine</name>
        <dbReference type="ChEBI" id="CHEBI:58359"/>
    </ligand>
</feature>
<dbReference type="InterPro" id="IPR014729">
    <property type="entry name" value="Rossmann-like_a/b/a_fold"/>
</dbReference>
<dbReference type="NCBIfam" id="TIGR01536">
    <property type="entry name" value="asn_synth_AEB"/>
    <property type="match status" value="1"/>
</dbReference>
<organism evidence="12 13">
    <name type="scientific">Xaviernesmea oryzae</name>
    <dbReference type="NCBI Taxonomy" id="464029"/>
    <lineage>
        <taxon>Bacteria</taxon>
        <taxon>Pseudomonadati</taxon>
        <taxon>Pseudomonadota</taxon>
        <taxon>Alphaproteobacteria</taxon>
        <taxon>Hyphomicrobiales</taxon>
        <taxon>Rhizobiaceae</taxon>
        <taxon>Rhizobium/Agrobacterium group</taxon>
        <taxon>Xaviernesmea</taxon>
    </lineage>
</organism>
<evidence type="ECO:0000256" key="7">
    <source>
        <dbReference type="ARBA" id="ARBA00048741"/>
    </source>
</evidence>
<evidence type="ECO:0000256" key="6">
    <source>
        <dbReference type="ARBA" id="ARBA00022962"/>
    </source>
</evidence>
<dbReference type="PANTHER" id="PTHR43284:SF1">
    <property type="entry name" value="ASPARAGINE SYNTHETASE"/>
    <property type="match status" value="1"/>
</dbReference>
<keyword evidence="6 8" id="KW-0315">Glutamine amidotransferase</keyword>
<evidence type="ECO:0000256" key="8">
    <source>
        <dbReference type="PIRSR" id="PIRSR001589-1"/>
    </source>
</evidence>
<evidence type="ECO:0000256" key="4">
    <source>
        <dbReference type="ARBA" id="ARBA00022741"/>
    </source>
</evidence>
<dbReference type="InterPro" id="IPR029055">
    <property type="entry name" value="Ntn_hydrolases_N"/>
</dbReference>
<evidence type="ECO:0000256" key="2">
    <source>
        <dbReference type="ARBA" id="ARBA00005752"/>
    </source>
</evidence>
<dbReference type="GO" id="GO:0004066">
    <property type="term" value="F:asparagine synthase (glutamine-hydrolyzing) activity"/>
    <property type="evidence" value="ECO:0007669"/>
    <property type="project" value="UniProtKB-EC"/>
</dbReference>
<evidence type="ECO:0000313" key="13">
    <source>
        <dbReference type="Proteomes" id="UP000192903"/>
    </source>
</evidence>
<protein>
    <recommendedName>
        <fullName evidence="3">asparagine synthase (glutamine-hydrolyzing)</fullName>
        <ecNumber evidence="3">6.3.5.4</ecNumber>
    </recommendedName>
</protein>
<keyword evidence="5 9" id="KW-0067">ATP-binding</keyword>
<dbReference type="PROSITE" id="PS51278">
    <property type="entry name" value="GATASE_TYPE_2"/>
    <property type="match status" value="1"/>
</dbReference>
<dbReference type="GO" id="GO:0006529">
    <property type="term" value="P:asparagine biosynthetic process"/>
    <property type="evidence" value="ECO:0007669"/>
    <property type="project" value="UniProtKB-KW"/>
</dbReference>
<dbReference type="PIRSF" id="PIRSF001589">
    <property type="entry name" value="Asn_synthetase_glu-h"/>
    <property type="match status" value="1"/>
</dbReference>
<dbReference type="InterPro" id="IPR051786">
    <property type="entry name" value="ASN_synthetase/amidase"/>
</dbReference>
<keyword evidence="8" id="KW-0061">Asparagine biosynthesis</keyword>
<dbReference type="Gene3D" id="3.40.50.620">
    <property type="entry name" value="HUPs"/>
    <property type="match status" value="1"/>
</dbReference>
<comment type="catalytic activity">
    <reaction evidence="7">
        <text>L-aspartate + L-glutamine + ATP + H2O = L-asparagine + L-glutamate + AMP + diphosphate + H(+)</text>
        <dbReference type="Rhea" id="RHEA:12228"/>
        <dbReference type="ChEBI" id="CHEBI:15377"/>
        <dbReference type="ChEBI" id="CHEBI:15378"/>
        <dbReference type="ChEBI" id="CHEBI:29985"/>
        <dbReference type="ChEBI" id="CHEBI:29991"/>
        <dbReference type="ChEBI" id="CHEBI:30616"/>
        <dbReference type="ChEBI" id="CHEBI:33019"/>
        <dbReference type="ChEBI" id="CHEBI:58048"/>
        <dbReference type="ChEBI" id="CHEBI:58359"/>
        <dbReference type="ChEBI" id="CHEBI:456215"/>
        <dbReference type="EC" id="6.3.5.4"/>
    </reaction>
</comment>
<comment type="similarity">
    <text evidence="2">Belongs to the asparagine synthetase family.</text>
</comment>
<feature type="binding site" evidence="9">
    <location>
        <position position="291"/>
    </location>
    <ligand>
        <name>ATP</name>
        <dbReference type="ChEBI" id="CHEBI:30616"/>
    </ligand>
</feature>
<evidence type="ECO:0000256" key="3">
    <source>
        <dbReference type="ARBA" id="ARBA00012737"/>
    </source>
</evidence>
<keyword evidence="13" id="KW-1185">Reference proteome</keyword>
<dbReference type="CDD" id="cd00712">
    <property type="entry name" value="AsnB"/>
    <property type="match status" value="1"/>
</dbReference>
<feature type="active site" description="For GATase activity" evidence="8">
    <location>
        <position position="2"/>
    </location>
</feature>
<dbReference type="SUPFAM" id="SSF56235">
    <property type="entry name" value="N-terminal nucleophile aminohydrolases (Ntn hydrolases)"/>
    <property type="match status" value="1"/>
</dbReference>
<dbReference type="InterPro" id="IPR033738">
    <property type="entry name" value="AsnB_N"/>
</dbReference>
<evidence type="ECO:0000256" key="9">
    <source>
        <dbReference type="PIRSR" id="PIRSR001589-2"/>
    </source>
</evidence>
<gene>
    <name evidence="12" type="ORF">SAMN02982989_5030</name>
</gene>
<dbReference type="Pfam" id="PF00733">
    <property type="entry name" value="Asn_synthase"/>
    <property type="match status" value="1"/>
</dbReference>
<feature type="site" description="Important for beta-aspartyl-AMP intermediate formation" evidence="10">
    <location>
        <position position="367"/>
    </location>
</feature>
<dbReference type="Proteomes" id="UP000192903">
    <property type="component" value="Unassembled WGS sequence"/>
</dbReference>
<dbReference type="OrthoDB" id="9763290at2"/>
<reference evidence="13" key="1">
    <citation type="submission" date="2017-04" db="EMBL/GenBank/DDBJ databases">
        <authorList>
            <person name="Varghese N."/>
            <person name="Submissions S."/>
        </authorList>
    </citation>
    <scope>NUCLEOTIDE SEQUENCE [LARGE SCALE GENOMIC DNA]</scope>
    <source>
        <strain evidence="13">B4P</strain>
    </source>
</reference>
<dbReference type="Gene3D" id="3.60.20.10">
    <property type="entry name" value="Glutamine Phosphoribosylpyrophosphate, subunit 1, domain 1"/>
    <property type="match status" value="1"/>
</dbReference>
<dbReference type="EC" id="6.3.5.4" evidence="3"/>
<comment type="pathway">
    <text evidence="1">Amino-acid biosynthesis; L-asparagine biosynthesis; L-asparagine from L-aspartate (L-Gln route): step 1/1.</text>
</comment>
<feature type="domain" description="Glutamine amidotransferase type-2" evidence="11">
    <location>
        <begin position="2"/>
        <end position="213"/>
    </location>
</feature>
<accession>A0A1X7D5P3</accession>
<dbReference type="InterPro" id="IPR006426">
    <property type="entry name" value="Asn_synth_AEB"/>
</dbReference>
<dbReference type="PANTHER" id="PTHR43284">
    <property type="entry name" value="ASPARAGINE SYNTHETASE (GLUTAMINE-HYDROLYZING)"/>
    <property type="match status" value="1"/>
</dbReference>
<proteinExistence type="inferred from homology"/>
<evidence type="ECO:0000259" key="11">
    <source>
        <dbReference type="PROSITE" id="PS51278"/>
    </source>
</evidence>
<dbReference type="SUPFAM" id="SSF52402">
    <property type="entry name" value="Adenine nucleotide alpha hydrolases-like"/>
    <property type="match status" value="1"/>
</dbReference>
<evidence type="ECO:0000313" key="12">
    <source>
        <dbReference type="EMBL" id="SMF08866.1"/>
    </source>
</evidence>
<keyword evidence="4 9" id="KW-0547">Nucleotide-binding</keyword>
<name>A0A1X7D5P3_9HYPH</name>
<dbReference type="InterPro" id="IPR017932">
    <property type="entry name" value="GATase_2_dom"/>
</dbReference>
<dbReference type="EMBL" id="FXAF01000002">
    <property type="protein sequence ID" value="SMF08866.1"/>
    <property type="molecule type" value="Genomic_DNA"/>
</dbReference>
<dbReference type="GO" id="GO:0005524">
    <property type="term" value="F:ATP binding"/>
    <property type="evidence" value="ECO:0007669"/>
    <property type="project" value="UniProtKB-KW"/>
</dbReference>
<sequence>MCGLAGFAGEACGSGNPEMLLSSMAHAIAHRGPDGQGVFSAPGVGLAHVRLSIVGLADGRQPMSDSDGRYTIVFNGEIFNYVELRDELKARGAIFRTGSDTEVLLQLYATYGEACLSRLNGDFAFAIWDACERRLTLARDRMGVRPLFYAVHKGALYFASEVKALLRVPGIEAELDPVALDQIFTLWAPIPPRTAFKNIFELEPGHLMTVRNGRTEIRPYWSLDFPDAGDHAEADQATKEEELRALLADATRLRMRADVPVGAYLSGGLDSSLIAALAAPMAPNGLNTFSVTFDDAEHDESAFQMAVAQALGTHHRAVACGPGDIAGNFPDVIRFTERPVLRTAPAPLYRLSGLVREAGMKVVLTGEGADEVFAGYDIFREARVRRFCGRQPGSKIRPHLFRKLYPYLPGLKQQSADYLAAFFGAGNDAADDPLFSHRPRFRSTAAAKIFYSDDLRSTLGTYDAAAELASRLPEDFGRWHPLHQAQYLETRFLLPGYILSSQGDRMAMAHGIEGRFPFLDHRLVEFASRLPPGMKLKGLEEKHILRRVAKDLLPDLISKRPKQPYRAPDSRSFAGGSEQAYVGELLSEQAIAGSGLFNARAVSKLHQKCRAQPVSGFRDNAAFVGILSTQLWLRRFETRQAAGVRNAAAAAGTPRVMAKNRQTSLAIGTPAE</sequence>
<dbReference type="InterPro" id="IPR001962">
    <property type="entry name" value="Asn_synthase"/>
</dbReference>
<dbReference type="STRING" id="464029.SAMN02982989_5030"/>
<dbReference type="CDD" id="cd01991">
    <property type="entry name" value="Asn_synthase_B_C"/>
    <property type="match status" value="1"/>
</dbReference>